<comment type="caution">
    <text evidence="3">The sequence shown here is derived from an EMBL/GenBank/DDBJ whole genome shotgun (WGS) entry which is preliminary data.</text>
</comment>
<feature type="compositionally biased region" description="Basic residues" evidence="1">
    <location>
        <begin position="509"/>
        <end position="518"/>
    </location>
</feature>
<feature type="region of interest" description="Disordered" evidence="1">
    <location>
        <begin position="287"/>
        <end position="484"/>
    </location>
</feature>
<sequence>MRPPYPLSPEHDSKTEGSNTVYHYKDNCMTLDDLAFFDKNLALPANLESEQAVSPDVPWTPVLRTHNINVDKRKAPGEAITAIRGVSKLKNVNPDVFYKHLTTPELMKGWMGNLIMAKIVPSRPDLNMQSGSITQTHDTIFTTYKYPGILSNRDALSSRSLYVDKEAGRRMIMWRSTWHPDYPPTNKFIRTWTFGCYMVCDDPNDPNSCIYYSFGMVDARGWLPDWFVTQFCPTGIKTLCKKVSKCCIRYQQQMGAMPVMERKTSLEEAIQKVERVALGDVSESDGGIMSEELTTSDGGGAMSDGRRRVRTQSNKKFGGSARDGAVSDGGKKKSDKRKEKMTKFVIGMAMGGGAGLKTPNLKGGRSPKGTTAKSPLSPQNSIKRYFKKKFKKEGEGDERGERGEEDHDDVYEDGENDITSNIQHDYYDFSLDEEPDSVRSEGSIGDDEDDDLGIYSDTMSGIEERDEGRAGKKKKKGLRKSLGGAVDSIKDDYNILKERLRNAQEARKIKNKIKKERKRERERIKREQRDQRNEQRRLAKGNSKQNFSIFSNGSKGVDGYRERGASDSSRGRKASEGSRHRDKAMSPKSISRFLSGGSRERSGAGVERKMSLKDKFKKKLESTKKKKLFGRRASQEQDEKPESL</sequence>
<keyword evidence="4" id="KW-1185">Reference proteome</keyword>
<feature type="compositionally biased region" description="Polar residues" evidence="1">
    <location>
        <begin position="542"/>
        <end position="554"/>
    </location>
</feature>
<reference evidence="4" key="1">
    <citation type="journal article" date="2023" name="Commun. Biol.">
        <title>Genome analysis of Parmales, the sister group of diatoms, reveals the evolutionary specialization of diatoms from phago-mixotrophs to photoautotrophs.</title>
        <authorList>
            <person name="Ban H."/>
            <person name="Sato S."/>
            <person name="Yoshikawa S."/>
            <person name="Yamada K."/>
            <person name="Nakamura Y."/>
            <person name="Ichinomiya M."/>
            <person name="Sato N."/>
            <person name="Blanc-Mathieu R."/>
            <person name="Endo H."/>
            <person name="Kuwata A."/>
            <person name="Ogata H."/>
        </authorList>
    </citation>
    <scope>NUCLEOTIDE SEQUENCE [LARGE SCALE GENOMIC DNA]</scope>
</reference>
<dbReference type="GO" id="GO:0005737">
    <property type="term" value="C:cytoplasm"/>
    <property type="evidence" value="ECO:0007669"/>
    <property type="project" value="UniProtKB-ARBA"/>
</dbReference>
<dbReference type="PANTHER" id="PTHR19308:SF14">
    <property type="entry name" value="START DOMAIN-CONTAINING PROTEIN"/>
    <property type="match status" value="1"/>
</dbReference>
<proteinExistence type="predicted"/>
<feature type="region of interest" description="Disordered" evidence="1">
    <location>
        <begin position="500"/>
        <end position="644"/>
    </location>
</feature>
<dbReference type="InterPro" id="IPR002913">
    <property type="entry name" value="START_lipid-bd_dom"/>
</dbReference>
<feature type="compositionally biased region" description="Basic and acidic residues" evidence="1">
    <location>
        <begin position="329"/>
        <end position="342"/>
    </location>
</feature>
<dbReference type="InterPro" id="IPR023393">
    <property type="entry name" value="START-like_dom_sf"/>
</dbReference>
<dbReference type="Pfam" id="PF01852">
    <property type="entry name" value="START"/>
    <property type="match status" value="1"/>
</dbReference>
<feature type="compositionally biased region" description="Polar residues" evidence="1">
    <location>
        <begin position="368"/>
        <end position="382"/>
    </location>
</feature>
<evidence type="ECO:0000313" key="3">
    <source>
        <dbReference type="EMBL" id="GMI44588.1"/>
    </source>
</evidence>
<dbReference type="OrthoDB" id="74575at2759"/>
<dbReference type="Proteomes" id="UP001165065">
    <property type="component" value="Unassembled WGS sequence"/>
</dbReference>
<dbReference type="AlphaFoldDB" id="A0A9W7GHX9"/>
<evidence type="ECO:0000259" key="2">
    <source>
        <dbReference type="PROSITE" id="PS50848"/>
    </source>
</evidence>
<feature type="compositionally biased region" description="Basic and acidic residues" evidence="1">
    <location>
        <begin position="519"/>
        <end position="537"/>
    </location>
</feature>
<feature type="compositionally biased region" description="Acidic residues" evidence="1">
    <location>
        <begin position="406"/>
        <end position="416"/>
    </location>
</feature>
<dbReference type="PROSITE" id="PS50848">
    <property type="entry name" value="START"/>
    <property type="match status" value="1"/>
</dbReference>
<accession>A0A9W7GHX9</accession>
<dbReference type="PANTHER" id="PTHR19308">
    <property type="entry name" value="PHOSPHATIDYLCHOLINE TRANSFER PROTEIN"/>
    <property type="match status" value="1"/>
</dbReference>
<feature type="compositionally biased region" description="Basic and acidic residues" evidence="1">
    <location>
        <begin position="392"/>
        <end position="405"/>
    </location>
</feature>
<evidence type="ECO:0000256" key="1">
    <source>
        <dbReference type="SAM" id="MobiDB-lite"/>
    </source>
</evidence>
<protein>
    <recommendedName>
        <fullName evidence="2">START domain-containing protein</fullName>
    </recommendedName>
</protein>
<feature type="compositionally biased region" description="Basic and acidic residues" evidence="1">
    <location>
        <begin position="558"/>
        <end position="585"/>
    </location>
</feature>
<dbReference type="EMBL" id="BRYA01001487">
    <property type="protein sequence ID" value="GMI44588.1"/>
    <property type="molecule type" value="Genomic_DNA"/>
</dbReference>
<evidence type="ECO:0000313" key="4">
    <source>
        <dbReference type="Proteomes" id="UP001165065"/>
    </source>
</evidence>
<dbReference type="InterPro" id="IPR051213">
    <property type="entry name" value="START_lipid_transfer"/>
</dbReference>
<dbReference type="SUPFAM" id="SSF55961">
    <property type="entry name" value="Bet v1-like"/>
    <property type="match status" value="1"/>
</dbReference>
<organism evidence="3 4">
    <name type="scientific">Triparma columacea</name>
    <dbReference type="NCBI Taxonomy" id="722753"/>
    <lineage>
        <taxon>Eukaryota</taxon>
        <taxon>Sar</taxon>
        <taxon>Stramenopiles</taxon>
        <taxon>Ochrophyta</taxon>
        <taxon>Bolidophyceae</taxon>
        <taxon>Parmales</taxon>
        <taxon>Triparmaceae</taxon>
        <taxon>Triparma</taxon>
    </lineage>
</organism>
<gene>
    <name evidence="3" type="ORF">TrCOL_g6451</name>
</gene>
<feature type="domain" description="START" evidence="2">
    <location>
        <begin position="59"/>
        <end position="252"/>
    </location>
</feature>
<dbReference type="Gene3D" id="3.30.530.20">
    <property type="match status" value="1"/>
</dbReference>
<name>A0A9W7GHX9_9STRA</name>
<feature type="compositionally biased region" description="Basic and acidic residues" evidence="1">
    <location>
        <begin position="598"/>
        <end position="623"/>
    </location>
</feature>
<feature type="compositionally biased region" description="Basic and acidic residues" evidence="1">
    <location>
        <begin position="633"/>
        <end position="644"/>
    </location>
</feature>
<dbReference type="GO" id="GO:0008289">
    <property type="term" value="F:lipid binding"/>
    <property type="evidence" value="ECO:0007669"/>
    <property type="project" value="InterPro"/>
</dbReference>